<dbReference type="AlphaFoldDB" id="A0A7W9J8I7"/>
<dbReference type="InterPro" id="IPR027417">
    <property type="entry name" value="P-loop_NTPase"/>
</dbReference>
<comment type="caution">
    <text evidence="1">The sequence shown here is derived from an EMBL/GenBank/DDBJ whole genome shotgun (WGS) entry which is preliminary data.</text>
</comment>
<protein>
    <recommendedName>
        <fullName evidence="3">Shikimate kinase</fullName>
    </recommendedName>
</protein>
<evidence type="ECO:0008006" key="3">
    <source>
        <dbReference type="Google" id="ProtNLM"/>
    </source>
</evidence>
<dbReference type="Proteomes" id="UP000549971">
    <property type="component" value="Unassembled WGS sequence"/>
</dbReference>
<dbReference type="RefSeq" id="WP_184797572.1">
    <property type="nucleotide sequence ID" value="NZ_JACHMY010000001.1"/>
</dbReference>
<accession>A0A7W9J8I7</accession>
<name>A0A7W9J8I7_9ACTN</name>
<evidence type="ECO:0000313" key="2">
    <source>
        <dbReference type="Proteomes" id="UP000549971"/>
    </source>
</evidence>
<dbReference type="SUPFAM" id="SSF52540">
    <property type="entry name" value="P-loop containing nucleoside triphosphate hydrolases"/>
    <property type="match status" value="1"/>
</dbReference>
<proteinExistence type="predicted"/>
<reference evidence="1 2" key="1">
    <citation type="submission" date="2020-08" db="EMBL/GenBank/DDBJ databases">
        <title>Sequencing the genomes of 1000 actinobacteria strains.</title>
        <authorList>
            <person name="Klenk H.-P."/>
        </authorList>
    </citation>
    <scope>NUCLEOTIDE SEQUENCE [LARGE SCALE GENOMIC DNA]</scope>
    <source>
        <strain evidence="1 2">DSM 28967</strain>
    </source>
</reference>
<evidence type="ECO:0000313" key="1">
    <source>
        <dbReference type="EMBL" id="MBB5837503.1"/>
    </source>
</evidence>
<organism evidence="1 2">
    <name type="scientific">Kribbella italica</name>
    <dbReference type="NCBI Taxonomy" id="1540520"/>
    <lineage>
        <taxon>Bacteria</taxon>
        <taxon>Bacillati</taxon>
        <taxon>Actinomycetota</taxon>
        <taxon>Actinomycetes</taxon>
        <taxon>Propionibacteriales</taxon>
        <taxon>Kribbellaceae</taxon>
        <taxon>Kribbella</taxon>
    </lineage>
</organism>
<sequence length="164" mass="17472">MLLIGGGGAGKTAVGQAIGALMTGRSHPTAVVDLDALAQFGGGPPVHEELRRRNLAAVWRNYRSIGARYVVVSGMVETAERRTAYGECLVGCDVQVVRLATPLALVERRTAGTVRGPEWELGAALASHERIERAGLEDFAISNDRPPAEVAWEVVVRAGWISSE</sequence>
<dbReference type="EMBL" id="JACHMY010000001">
    <property type="protein sequence ID" value="MBB5837503.1"/>
    <property type="molecule type" value="Genomic_DNA"/>
</dbReference>
<keyword evidence="2" id="KW-1185">Reference proteome</keyword>
<dbReference type="Gene3D" id="3.40.50.300">
    <property type="entry name" value="P-loop containing nucleotide triphosphate hydrolases"/>
    <property type="match status" value="1"/>
</dbReference>
<gene>
    <name evidence="1" type="ORF">HDA39_004237</name>
</gene>